<dbReference type="GO" id="GO:0005254">
    <property type="term" value="F:chloride channel activity"/>
    <property type="evidence" value="ECO:0007669"/>
    <property type="project" value="TreeGrafter"/>
</dbReference>
<evidence type="ECO:0000313" key="12">
    <source>
        <dbReference type="Ensembl" id="ENSMMDP00005043022.1"/>
    </source>
</evidence>
<keyword evidence="9" id="KW-0175">Coiled coil</keyword>
<comment type="subcellular location">
    <subcellularLocation>
        <location evidence="1">Cell membrane</location>
        <topology evidence="1">Multi-pass membrane protein</topology>
    </subcellularLocation>
    <subcellularLocation>
        <location evidence="8">Membrane</location>
        <topology evidence="8">Multi-pass membrane protein</topology>
    </subcellularLocation>
</comment>
<proteinExistence type="inferred from homology"/>
<comment type="similarity">
    <text evidence="2 8">Belongs to the anoctamin family.</text>
</comment>
<dbReference type="Ensembl" id="ENSMMDT00005043890.1">
    <property type="protein sequence ID" value="ENSMMDP00005043022.1"/>
    <property type="gene ID" value="ENSMMDG00005018251.1"/>
</dbReference>
<keyword evidence="6 8" id="KW-0472">Membrane</keyword>
<reference evidence="12" key="1">
    <citation type="submission" date="2019-06" db="EMBL/GenBank/DDBJ databases">
        <authorList>
            <consortium name="Wellcome Sanger Institute Data Sharing"/>
        </authorList>
    </citation>
    <scope>NUCLEOTIDE SEQUENCE [LARGE SCALE GENOMIC DNA]</scope>
</reference>
<name>A0A667ZQA0_9TELE</name>
<keyword evidence="4 8" id="KW-0812">Transmembrane</keyword>
<reference evidence="12" key="2">
    <citation type="submission" date="2025-08" db="UniProtKB">
        <authorList>
            <consortium name="Ensembl"/>
        </authorList>
    </citation>
    <scope>IDENTIFICATION</scope>
</reference>
<feature type="transmembrane region" description="Helical" evidence="8">
    <location>
        <begin position="812"/>
        <end position="833"/>
    </location>
</feature>
<comment type="caution">
    <text evidence="8">Lacks conserved residue(s) required for the propagation of feature annotation.</text>
</comment>
<keyword evidence="7" id="KW-0325">Glycoprotein</keyword>
<keyword evidence="13" id="KW-1185">Reference proteome</keyword>
<protein>
    <recommendedName>
        <fullName evidence="8">Anoctamin</fullName>
    </recommendedName>
</protein>
<feature type="transmembrane region" description="Helical" evidence="8">
    <location>
        <begin position="272"/>
        <end position="299"/>
    </location>
</feature>
<evidence type="ECO:0000256" key="9">
    <source>
        <dbReference type="SAM" id="Coils"/>
    </source>
</evidence>
<evidence type="ECO:0000256" key="6">
    <source>
        <dbReference type="ARBA" id="ARBA00023136"/>
    </source>
</evidence>
<feature type="transmembrane region" description="Helical" evidence="8">
    <location>
        <begin position="435"/>
        <end position="463"/>
    </location>
</feature>
<evidence type="ECO:0000313" key="13">
    <source>
        <dbReference type="Proteomes" id="UP000472263"/>
    </source>
</evidence>
<dbReference type="GO" id="GO:0005886">
    <property type="term" value="C:plasma membrane"/>
    <property type="evidence" value="ECO:0007669"/>
    <property type="project" value="UniProtKB-SubCell"/>
</dbReference>
<evidence type="ECO:0000256" key="8">
    <source>
        <dbReference type="RuleBase" id="RU280814"/>
    </source>
</evidence>
<evidence type="ECO:0000256" key="7">
    <source>
        <dbReference type="ARBA" id="ARBA00023180"/>
    </source>
</evidence>
<dbReference type="GO" id="GO:0046983">
    <property type="term" value="F:protein dimerization activity"/>
    <property type="evidence" value="ECO:0007669"/>
    <property type="project" value="InterPro"/>
</dbReference>
<feature type="domain" description="Anoctamin dimerisation" evidence="11">
    <location>
        <begin position="41"/>
        <end position="258"/>
    </location>
</feature>
<gene>
    <name evidence="12" type="primary">ANO5</name>
    <name evidence="12" type="synonym">ano5a</name>
</gene>
<keyword evidence="3" id="KW-1003">Cell membrane</keyword>
<dbReference type="Pfam" id="PF16178">
    <property type="entry name" value="Anoct_dimer"/>
    <property type="match status" value="1"/>
</dbReference>
<evidence type="ECO:0000259" key="10">
    <source>
        <dbReference type="Pfam" id="PF04547"/>
    </source>
</evidence>
<reference evidence="12" key="3">
    <citation type="submission" date="2025-09" db="UniProtKB">
        <authorList>
            <consortium name="Ensembl"/>
        </authorList>
    </citation>
    <scope>IDENTIFICATION</scope>
</reference>
<feature type="domain" description="Anoctamin transmembrane" evidence="10">
    <location>
        <begin position="261"/>
        <end position="847"/>
    </location>
</feature>
<accession>A0A667ZQA0</accession>
<organism evidence="12 13">
    <name type="scientific">Myripristis murdjan</name>
    <name type="common">pinecone soldierfish</name>
    <dbReference type="NCBI Taxonomy" id="586833"/>
    <lineage>
        <taxon>Eukaryota</taxon>
        <taxon>Metazoa</taxon>
        <taxon>Chordata</taxon>
        <taxon>Craniata</taxon>
        <taxon>Vertebrata</taxon>
        <taxon>Euteleostomi</taxon>
        <taxon>Actinopterygii</taxon>
        <taxon>Neopterygii</taxon>
        <taxon>Teleostei</taxon>
        <taxon>Neoteleostei</taxon>
        <taxon>Acanthomorphata</taxon>
        <taxon>Holocentriformes</taxon>
        <taxon>Holocentridae</taxon>
        <taxon>Myripristis</taxon>
    </lineage>
</organism>
<feature type="coiled-coil region" evidence="9">
    <location>
        <begin position="61"/>
        <end position="88"/>
    </location>
</feature>
<feature type="transmembrane region" description="Helical" evidence="8">
    <location>
        <begin position="699"/>
        <end position="724"/>
    </location>
</feature>
<evidence type="ECO:0000259" key="11">
    <source>
        <dbReference type="Pfam" id="PF16178"/>
    </source>
</evidence>
<dbReference type="AlphaFoldDB" id="A0A667ZQA0"/>
<evidence type="ECO:0000256" key="1">
    <source>
        <dbReference type="ARBA" id="ARBA00004651"/>
    </source>
</evidence>
<evidence type="ECO:0000256" key="2">
    <source>
        <dbReference type="ARBA" id="ARBA00009671"/>
    </source>
</evidence>
<feature type="transmembrane region" description="Helical" evidence="8">
    <location>
        <begin position="350"/>
        <end position="370"/>
    </location>
</feature>
<dbReference type="GeneTree" id="ENSGT00940000155692"/>
<evidence type="ECO:0000256" key="4">
    <source>
        <dbReference type="ARBA" id="ARBA00022692"/>
    </source>
</evidence>
<dbReference type="Proteomes" id="UP000472263">
    <property type="component" value="Chromosome 6"/>
</dbReference>
<sequence>MVIAVVCSAYSCPCLDRYNLGFCLVSLLAIDKSQQSKDSVFFRDGVRRVDFVLSYIDDKDGERKQERRREYEANLEKAGLELETEDKSESEDGKTYFLKIHAPWEVLATYADVLKIKVPFKANDIPNHTEIPMNWLSTPFRLPDHIMHPEPDFFTAPFNKSKSDFFLIDDKETFFPPSTRNRIVYYILARCPYYKGDHGDKDKKGIKRLLNNGTYTSAFPLHDCRYWTRSRDLNCESERYNLYKYWARFLCFFKEQPLNLIRKYYGEKIGIYFAWLGFYTEMLFFAAVVGVICFIYGLLTYSENEWSYEICSEEIGGKIVMCPLCDKKCGYWKLNSTCNSSWQSHLFDNVGTVFFAIFMGIWVTLFLEFWKRRQARLEYEWDLVDFEEEQQQLQLRPEYETKCTNRRLNRITQEMEPYLPITSKCARTCLSGATVLFWISLIIACIIGVIAYRLAVYAAFASIMKDSPTNNLQVVGSLITPQLATSVTASCINFVIIMILNLMYERVAIWITDMEIPKTHLEYENKLTVKMFLFQFVNYYSSCFYVAFFKGKFVGYPGDYAYMFGSHLRNEECDPGGCLIELTTQLVIVMTGKQVWGNIQEALVPWLMNWWGSRRSRSHPESLYSRWEQDHDLQSFGQLGLFYEYLEMVIQFGFITLFVASFPLAPLLALFNNIIEIRVDAWKFTTQFRRPVAAKAHSIGAWAEILSGVAVLSVVTNAFIVAFTSDMIPRLVYMYAYSSDSGISMKGYINDSLSVFNISEIPDRSRPEDGENPSWFNSSITTCRYRDYRYPPGHEKQYSHTMKFWHILAAKLAFIIIMEHVVFLVKFFVAWMIPDVPSEVKARIKRERYLVQEYLHNYEVEKLKMQLSQNGHSECTCTPMIYPSLTKHEVLSECL</sequence>
<evidence type="ECO:0000256" key="5">
    <source>
        <dbReference type="ARBA" id="ARBA00022989"/>
    </source>
</evidence>
<dbReference type="PANTHER" id="PTHR12308:SF23">
    <property type="entry name" value="ANOCTAMIN-5"/>
    <property type="match status" value="1"/>
</dbReference>
<dbReference type="Pfam" id="PF04547">
    <property type="entry name" value="Anoctamin"/>
    <property type="match status" value="1"/>
</dbReference>
<keyword evidence="5 8" id="KW-1133">Transmembrane helix</keyword>
<dbReference type="InterPro" id="IPR007632">
    <property type="entry name" value="Anoctamin"/>
</dbReference>
<evidence type="ECO:0000256" key="3">
    <source>
        <dbReference type="ARBA" id="ARBA00022475"/>
    </source>
</evidence>
<feature type="transmembrane region" description="Helical" evidence="8">
    <location>
        <begin position="483"/>
        <end position="504"/>
    </location>
</feature>
<dbReference type="PANTHER" id="PTHR12308">
    <property type="entry name" value="ANOCTAMIN"/>
    <property type="match status" value="1"/>
</dbReference>
<dbReference type="InterPro" id="IPR049452">
    <property type="entry name" value="Anoctamin_TM"/>
</dbReference>
<feature type="transmembrane region" description="Helical" evidence="8">
    <location>
        <begin position="652"/>
        <end position="675"/>
    </location>
</feature>
<dbReference type="InterPro" id="IPR032394">
    <property type="entry name" value="Anoct_dimer"/>
</dbReference>